<evidence type="ECO:0000256" key="2">
    <source>
        <dbReference type="ARBA" id="ARBA00001966"/>
    </source>
</evidence>
<dbReference type="Gene3D" id="3.10.20.600">
    <property type="match status" value="1"/>
</dbReference>
<dbReference type="NCBIfam" id="NF010120">
    <property type="entry name" value="PRK13596.1"/>
    <property type="match status" value="1"/>
</dbReference>
<evidence type="ECO:0000256" key="5">
    <source>
        <dbReference type="ARBA" id="ARBA00022630"/>
    </source>
</evidence>
<dbReference type="Gene3D" id="6.10.250.1450">
    <property type="match status" value="1"/>
</dbReference>
<dbReference type="GO" id="GO:0045333">
    <property type="term" value="P:cellular respiration"/>
    <property type="evidence" value="ECO:0007669"/>
    <property type="project" value="TreeGrafter"/>
</dbReference>
<evidence type="ECO:0000256" key="10">
    <source>
        <dbReference type="ARBA" id="ARBA00023004"/>
    </source>
</evidence>
<evidence type="ECO:0000256" key="13">
    <source>
        <dbReference type="ARBA" id="ARBA00047712"/>
    </source>
</evidence>
<dbReference type="Gene3D" id="3.40.50.11540">
    <property type="entry name" value="NADH-ubiquinone oxidoreductase 51kDa subunit"/>
    <property type="match status" value="1"/>
</dbReference>
<keyword evidence="9" id="KW-1278">Translocase</keyword>
<dbReference type="InterPro" id="IPR019575">
    <property type="entry name" value="Nuop51_4Fe4S-bd"/>
</dbReference>
<evidence type="ECO:0000256" key="8">
    <source>
        <dbReference type="ARBA" id="ARBA00022723"/>
    </source>
</evidence>
<name>A0A532V5E4_UNCL8</name>
<keyword evidence="11 14" id="KW-0411">Iron-sulfur</keyword>
<dbReference type="SUPFAM" id="SSF142984">
    <property type="entry name" value="Nqo1 middle domain-like"/>
    <property type="match status" value="1"/>
</dbReference>
<evidence type="ECO:0000256" key="6">
    <source>
        <dbReference type="ARBA" id="ARBA00022643"/>
    </source>
</evidence>
<keyword evidence="6 14" id="KW-0288">FMN</keyword>
<evidence type="ECO:0000256" key="7">
    <source>
        <dbReference type="ARBA" id="ARBA00022719"/>
    </source>
</evidence>
<evidence type="ECO:0000256" key="3">
    <source>
        <dbReference type="ARBA" id="ARBA00007523"/>
    </source>
</evidence>
<dbReference type="FunFam" id="3.40.50.11540:FF:000001">
    <property type="entry name" value="NADH dehydrogenase [ubiquinone] flavoprotein 1, mitochondrial"/>
    <property type="match status" value="1"/>
</dbReference>
<evidence type="ECO:0000256" key="9">
    <source>
        <dbReference type="ARBA" id="ARBA00022967"/>
    </source>
</evidence>
<evidence type="ECO:0000256" key="11">
    <source>
        <dbReference type="ARBA" id="ARBA00023014"/>
    </source>
</evidence>
<dbReference type="GO" id="GO:0008137">
    <property type="term" value="F:NADH dehydrogenase (ubiquinone) activity"/>
    <property type="evidence" value="ECO:0007669"/>
    <property type="project" value="InterPro"/>
</dbReference>
<keyword evidence="4 14" id="KW-0004">4Fe-4S</keyword>
<dbReference type="Pfam" id="PF01512">
    <property type="entry name" value="Complex1_51K"/>
    <property type="match status" value="1"/>
</dbReference>
<accession>A0A532V5E4</accession>
<keyword evidence="16" id="KW-0560">Oxidoreductase</keyword>
<evidence type="ECO:0000313" key="16">
    <source>
        <dbReference type="EMBL" id="TKJ42415.1"/>
    </source>
</evidence>
<comment type="cofactor">
    <cofactor evidence="2 14">
        <name>[4Fe-4S] cluster</name>
        <dbReference type="ChEBI" id="CHEBI:49883"/>
    </cofactor>
</comment>
<dbReference type="GO" id="GO:0051287">
    <property type="term" value="F:NAD binding"/>
    <property type="evidence" value="ECO:0007669"/>
    <property type="project" value="UniProtKB-UniRule"/>
</dbReference>
<dbReference type="Proteomes" id="UP000319619">
    <property type="component" value="Unassembled WGS sequence"/>
</dbReference>
<sequence length="417" mass="44970">MPELKLVSKNFEYDDQPDIKSAMSRGAYQQWKRVLSEKIPPEDIIEEVKTAKLRGQGGAGFPAGVKWGFVPKDSPKPKYLCVNADEGEPGTFKDRALLEKDPHQLLEGIAITCYAVGIHTAFIYMRGEFYEPQRIVQDAIDQAKKEGLLGENISGSGFNLEVIIHMGAGAYICGEETALLNSLEGGKGWPRLKPPFPALVGAFNCPTVINNVETISGVPHILRMGGEEFAKIGTEKDGGTKLFGVSGHAAKPGLYELPMGTSLKELIYDHAGGVRDGKGLKAVIPGGSSTPILKPDELDIPLEFEAMMDAGTMLGSGAAVVLDETVSIPQVFMVMSRFYAHESCGQCTPCREGCTWVYKTAKKIAEGNGQPSDLDLILDIAPMFNGTTVCPLGAALAAPAVAMVEKFRDEFLKLMKN</sequence>
<evidence type="ECO:0000256" key="1">
    <source>
        <dbReference type="ARBA" id="ARBA00001917"/>
    </source>
</evidence>
<dbReference type="InterPro" id="IPR011538">
    <property type="entry name" value="Nuo51_FMN-bd"/>
</dbReference>
<dbReference type="InterPro" id="IPR001949">
    <property type="entry name" value="NADH-UbQ_OxRdtase_51kDa_CS"/>
</dbReference>
<dbReference type="GO" id="GO:0046872">
    <property type="term" value="F:metal ion binding"/>
    <property type="evidence" value="ECO:0007669"/>
    <property type="project" value="UniProtKB-KW"/>
</dbReference>
<evidence type="ECO:0000259" key="15">
    <source>
        <dbReference type="SMART" id="SM00928"/>
    </source>
</evidence>
<comment type="cofactor">
    <cofactor evidence="1 14">
        <name>FMN</name>
        <dbReference type="ChEBI" id="CHEBI:58210"/>
    </cofactor>
</comment>
<evidence type="ECO:0000256" key="12">
    <source>
        <dbReference type="ARBA" id="ARBA00023027"/>
    </source>
</evidence>
<dbReference type="GO" id="GO:0003954">
    <property type="term" value="F:NADH dehydrogenase activity"/>
    <property type="evidence" value="ECO:0007669"/>
    <property type="project" value="TreeGrafter"/>
</dbReference>
<proteinExistence type="inferred from homology"/>
<keyword evidence="8 14" id="KW-0479">Metal-binding</keyword>
<dbReference type="InterPro" id="IPR011537">
    <property type="entry name" value="NADH-UbQ_OxRdtase_suF"/>
</dbReference>
<dbReference type="InterPro" id="IPR054765">
    <property type="entry name" value="SLBB_dom"/>
</dbReference>
<dbReference type="FunFam" id="1.20.1440.230:FF:000001">
    <property type="entry name" value="Mitochondrial NADH dehydrogenase flavoprotein 1"/>
    <property type="match status" value="1"/>
</dbReference>
<protein>
    <recommendedName>
        <fullName evidence="14">NADH-quinone oxidoreductase subunit F</fullName>
        <ecNumber evidence="14">7.1.1.-</ecNumber>
    </recommendedName>
</protein>
<dbReference type="SUPFAM" id="SSF142019">
    <property type="entry name" value="Nqo1 FMN-binding domain-like"/>
    <property type="match status" value="1"/>
</dbReference>
<dbReference type="AlphaFoldDB" id="A0A532V5E4"/>
<dbReference type="Pfam" id="PF10589">
    <property type="entry name" value="NADH_4Fe-4S"/>
    <property type="match status" value="1"/>
</dbReference>
<dbReference type="PANTHER" id="PTHR11780">
    <property type="entry name" value="NADH-UBIQUINONE OXIDOREDUCTASE FLAVOPROTEIN 1 NDUFV1"/>
    <property type="match status" value="1"/>
</dbReference>
<keyword evidence="7 14" id="KW-0874">Quinone</keyword>
<dbReference type="SMART" id="SM00928">
    <property type="entry name" value="NADH_4Fe-4S"/>
    <property type="match status" value="1"/>
</dbReference>
<keyword evidence="5 14" id="KW-0285">Flavoprotein</keyword>
<dbReference type="InterPro" id="IPR037225">
    <property type="entry name" value="Nuo51_FMN-bd_sf"/>
</dbReference>
<dbReference type="PANTHER" id="PTHR11780:SF10">
    <property type="entry name" value="NADH DEHYDROGENASE [UBIQUINONE] FLAVOPROTEIN 1, MITOCHONDRIAL"/>
    <property type="match status" value="1"/>
</dbReference>
<dbReference type="PROSITE" id="PS00645">
    <property type="entry name" value="COMPLEX1_51K_2"/>
    <property type="match status" value="1"/>
</dbReference>
<dbReference type="SUPFAM" id="SSF140490">
    <property type="entry name" value="Nqo1C-terminal domain-like"/>
    <property type="match status" value="1"/>
</dbReference>
<dbReference type="GO" id="GO:0051539">
    <property type="term" value="F:4 iron, 4 sulfur cluster binding"/>
    <property type="evidence" value="ECO:0007669"/>
    <property type="project" value="UniProtKB-UniRule"/>
</dbReference>
<dbReference type="EC" id="7.1.1.-" evidence="14"/>
<dbReference type="PROSITE" id="PS00644">
    <property type="entry name" value="COMPLEX1_51K_1"/>
    <property type="match status" value="1"/>
</dbReference>
<dbReference type="GO" id="GO:0010181">
    <property type="term" value="F:FMN binding"/>
    <property type="evidence" value="ECO:0007669"/>
    <property type="project" value="InterPro"/>
</dbReference>
<evidence type="ECO:0000256" key="14">
    <source>
        <dbReference type="RuleBase" id="RU364066"/>
    </source>
</evidence>
<dbReference type="EMBL" id="NJBN01000001">
    <property type="protein sequence ID" value="TKJ42415.1"/>
    <property type="molecule type" value="Genomic_DNA"/>
</dbReference>
<organism evidence="16 17">
    <name type="scientific">candidate division LCP-89 bacterium B3_LCP</name>
    <dbReference type="NCBI Taxonomy" id="2012998"/>
    <lineage>
        <taxon>Bacteria</taxon>
        <taxon>Pseudomonadati</taxon>
        <taxon>Bacteria division LCP-89</taxon>
    </lineage>
</organism>
<dbReference type="FunFam" id="3.10.20.600:FF:000003">
    <property type="entry name" value="NADH-quinone oxidoreductase subunit F"/>
    <property type="match status" value="1"/>
</dbReference>
<dbReference type="GO" id="GO:0048038">
    <property type="term" value="F:quinone binding"/>
    <property type="evidence" value="ECO:0007669"/>
    <property type="project" value="UniProtKB-KW"/>
</dbReference>
<comment type="catalytic activity">
    <reaction evidence="13 14">
        <text>a quinone + NADH + 5 H(+)(in) = a quinol + NAD(+) + 4 H(+)(out)</text>
        <dbReference type="Rhea" id="RHEA:57888"/>
        <dbReference type="ChEBI" id="CHEBI:15378"/>
        <dbReference type="ChEBI" id="CHEBI:24646"/>
        <dbReference type="ChEBI" id="CHEBI:57540"/>
        <dbReference type="ChEBI" id="CHEBI:57945"/>
        <dbReference type="ChEBI" id="CHEBI:132124"/>
    </reaction>
</comment>
<keyword evidence="12 14" id="KW-0520">NAD</keyword>
<dbReference type="InterPro" id="IPR050837">
    <property type="entry name" value="ComplexI_51kDa_subunit"/>
</dbReference>
<dbReference type="InterPro" id="IPR037207">
    <property type="entry name" value="Nuop51_4Fe4S-bd_sf"/>
</dbReference>
<comment type="function">
    <text evidence="14">NDH-1 shuttles electrons from NADH, via FMN and iron-sulfur (Fe-S) centers, to quinones in the respiratory chain.</text>
</comment>
<feature type="domain" description="NADH-ubiquinone oxidoreductase 51kDa subunit iron-sulphur binding" evidence="15">
    <location>
        <begin position="329"/>
        <end position="374"/>
    </location>
</feature>
<dbReference type="NCBIfam" id="TIGR01959">
    <property type="entry name" value="nuoF_fam"/>
    <property type="match status" value="1"/>
</dbReference>
<evidence type="ECO:0000256" key="4">
    <source>
        <dbReference type="ARBA" id="ARBA00022485"/>
    </source>
</evidence>
<dbReference type="Pfam" id="PF22461">
    <property type="entry name" value="SLBB_2"/>
    <property type="match status" value="1"/>
</dbReference>
<gene>
    <name evidence="16" type="ORF">CEE37_01660</name>
</gene>
<dbReference type="Gene3D" id="1.20.1440.230">
    <property type="entry name" value="NADH-ubiquinone oxidoreductase 51kDa subunit, iron-sulphur binding domain"/>
    <property type="match status" value="1"/>
</dbReference>
<comment type="caution">
    <text evidence="16">The sequence shown here is derived from an EMBL/GenBank/DDBJ whole genome shotgun (WGS) entry which is preliminary data.</text>
</comment>
<comment type="similarity">
    <text evidence="3 14">Belongs to the complex I 51 kDa subunit family.</text>
</comment>
<reference evidence="16 17" key="1">
    <citation type="submission" date="2017-06" db="EMBL/GenBank/DDBJ databases">
        <title>Novel microbial phyla capable of carbon fixation and sulfur reduction in deep-sea sediments.</title>
        <authorList>
            <person name="Huang J."/>
            <person name="Baker B."/>
            <person name="Wang Y."/>
        </authorList>
    </citation>
    <scope>NUCLEOTIDE SEQUENCE [LARGE SCALE GENOMIC DNA]</scope>
    <source>
        <strain evidence="16">B3_LCP</strain>
    </source>
</reference>
<evidence type="ECO:0000313" key="17">
    <source>
        <dbReference type="Proteomes" id="UP000319619"/>
    </source>
</evidence>
<keyword evidence="10 14" id="KW-0408">Iron</keyword>